<keyword evidence="2" id="KW-0812">Transmembrane</keyword>
<evidence type="ECO:0000256" key="2">
    <source>
        <dbReference type="SAM" id="Phobius"/>
    </source>
</evidence>
<feature type="transmembrane region" description="Helical" evidence="2">
    <location>
        <begin position="238"/>
        <end position="258"/>
    </location>
</feature>
<dbReference type="SUPFAM" id="SSF58038">
    <property type="entry name" value="SNARE fusion complex"/>
    <property type="match status" value="1"/>
</dbReference>
<proteinExistence type="predicted"/>
<feature type="coiled-coil region" evidence="1">
    <location>
        <begin position="18"/>
        <end position="85"/>
    </location>
</feature>
<dbReference type="InterPro" id="IPR000727">
    <property type="entry name" value="T_SNARE_dom"/>
</dbReference>
<protein>
    <submittedName>
        <fullName evidence="4">SNARE, putative</fullName>
    </submittedName>
</protein>
<name>A0A146KF74_9EUKA</name>
<dbReference type="PROSITE" id="PS50192">
    <property type="entry name" value="T_SNARE"/>
    <property type="match status" value="1"/>
</dbReference>
<dbReference type="SUPFAM" id="SSF47661">
    <property type="entry name" value="t-snare proteins"/>
    <property type="match status" value="1"/>
</dbReference>
<evidence type="ECO:0000313" key="4">
    <source>
        <dbReference type="EMBL" id="JAP94838.1"/>
    </source>
</evidence>
<reference evidence="4" key="1">
    <citation type="submission" date="2015-07" db="EMBL/GenBank/DDBJ databases">
        <title>Adaptation to a free-living lifestyle via gene acquisitions in the diplomonad Trepomonas sp. PC1.</title>
        <authorList>
            <person name="Xu F."/>
            <person name="Jerlstrom-Hultqvist J."/>
            <person name="Kolisko M."/>
            <person name="Simpson A.G.B."/>
            <person name="Roger A.J."/>
            <person name="Svard S.G."/>
            <person name="Andersson J.O."/>
        </authorList>
    </citation>
    <scope>NUCLEOTIDE SEQUENCE</scope>
    <source>
        <strain evidence="4">PC1</strain>
    </source>
</reference>
<gene>
    <name evidence="4" type="ORF">TPC1_12366</name>
</gene>
<dbReference type="Gene3D" id="1.20.5.110">
    <property type="match status" value="1"/>
</dbReference>
<keyword evidence="2" id="KW-0472">Membrane</keyword>
<dbReference type="SMART" id="SM00397">
    <property type="entry name" value="t_SNARE"/>
    <property type="match status" value="1"/>
</dbReference>
<keyword evidence="1" id="KW-0175">Coiled coil</keyword>
<dbReference type="EMBL" id="GDID01001768">
    <property type="protein sequence ID" value="JAP94838.1"/>
    <property type="molecule type" value="Transcribed_RNA"/>
</dbReference>
<feature type="coiled-coil region" evidence="1">
    <location>
        <begin position="159"/>
        <end position="221"/>
    </location>
</feature>
<dbReference type="GO" id="GO:0016020">
    <property type="term" value="C:membrane"/>
    <property type="evidence" value="ECO:0007669"/>
    <property type="project" value="InterPro"/>
</dbReference>
<accession>A0A146KF74</accession>
<keyword evidence="2" id="KW-1133">Transmembrane helix</keyword>
<dbReference type="AlphaFoldDB" id="A0A146KF74"/>
<evidence type="ECO:0000259" key="3">
    <source>
        <dbReference type="PROSITE" id="PS50192"/>
    </source>
</evidence>
<organism evidence="4">
    <name type="scientific">Trepomonas sp. PC1</name>
    <dbReference type="NCBI Taxonomy" id="1076344"/>
    <lineage>
        <taxon>Eukaryota</taxon>
        <taxon>Metamonada</taxon>
        <taxon>Diplomonadida</taxon>
        <taxon>Hexamitidae</taxon>
        <taxon>Hexamitinae</taxon>
        <taxon>Trepomonas</taxon>
    </lineage>
</organism>
<evidence type="ECO:0000256" key="1">
    <source>
        <dbReference type="SAM" id="Coils"/>
    </source>
</evidence>
<sequence length="259" mass="29989">MNYLGGDDLKEQRYPAQIQSIIEKINNLYQQLDSTESRIEENIMKQGRQRRKNVQSLTYNKNELEKNSMEQLEQFKSLIQELERSKTDGFIKIDDYETNCINVSLSRYKQLYIGKQQAFNQMITQIQKLIITTQEMDDVEVKTQDQQENQRLLQTDIELAKHEEMLDRDEKDIKQIHQDVNEIVDLVSTITTEVREQRGVVNQIEDRVNAADQDMDEGLDELLAAQGQQNKGKKLRNIFLGLAIAAAVVIAVALMIALL</sequence>
<dbReference type="InterPro" id="IPR010989">
    <property type="entry name" value="SNARE"/>
</dbReference>
<feature type="domain" description="T-SNARE coiled-coil homology" evidence="3">
    <location>
        <begin position="163"/>
        <end position="225"/>
    </location>
</feature>
<dbReference type="GO" id="GO:0016192">
    <property type="term" value="P:vesicle-mediated transport"/>
    <property type="evidence" value="ECO:0007669"/>
    <property type="project" value="InterPro"/>
</dbReference>